<dbReference type="GO" id="GO:0008374">
    <property type="term" value="F:O-acyltransferase activity"/>
    <property type="evidence" value="ECO:0007669"/>
    <property type="project" value="TreeGrafter"/>
</dbReference>
<dbReference type="PROSITE" id="PS00101">
    <property type="entry name" value="HEXAPEP_TRANSFERASES"/>
    <property type="match status" value="1"/>
</dbReference>
<comment type="similarity">
    <text evidence="1">Belongs to the transferase hexapeptide repeat family.</text>
</comment>
<dbReference type="Pfam" id="PF00132">
    <property type="entry name" value="Hexapep"/>
    <property type="match status" value="1"/>
</dbReference>
<name>W7QHU4_9ALTE</name>
<dbReference type="InterPro" id="IPR011004">
    <property type="entry name" value="Trimer_LpxA-like_sf"/>
</dbReference>
<dbReference type="Gene3D" id="2.160.10.10">
    <property type="entry name" value="Hexapeptide repeat proteins"/>
    <property type="match status" value="1"/>
</dbReference>
<dbReference type="STRING" id="1328313.DS2_17205"/>
<accession>W7QHU4</accession>
<dbReference type="PANTHER" id="PTHR23416:SF23">
    <property type="entry name" value="ACETYLTRANSFERASE C18B11.09C-RELATED"/>
    <property type="match status" value="1"/>
</dbReference>
<evidence type="ECO:0000256" key="3">
    <source>
        <dbReference type="ARBA" id="ARBA00022737"/>
    </source>
</evidence>
<dbReference type="PANTHER" id="PTHR23416">
    <property type="entry name" value="SIALIC ACID SYNTHASE-RELATED"/>
    <property type="match status" value="1"/>
</dbReference>
<keyword evidence="3" id="KW-0677">Repeat</keyword>
<reference evidence="5 6" key="1">
    <citation type="journal article" date="2014" name="Genome Announc.">
        <title>Draft Genome Sequence of the Agar-Degrading Bacterium Catenovulum sp. Strain DS-2, Isolated from Intestines of Haliotis diversicolor.</title>
        <authorList>
            <person name="Shan D."/>
            <person name="Li X."/>
            <person name="Gu Z."/>
            <person name="Wei G."/>
            <person name="Gao Z."/>
            <person name="Shao Z."/>
        </authorList>
    </citation>
    <scope>NUCLEOTIDE SEQUENCE [LARGE SCALE GENOMIC DNA]</scope>
    <source>
        <strain evidence="5 6">DS-2</strain>
    </source>
</reference>
<dbReference type="InterPro" id="IPR001451">
    <property type="entry name" value="Hexapep"/>
</dbReference>
<protein>
    <submittedName>
        <fullName evidence="5">Acetyltransferase</fullName>
    </submittedName>
</protein>
<evidence type="ECO:0000256" key="2">
    <source>
        <dbReference type="ARBA" id="ARBA00022679"/>
    </source>
</evidence>
<comment type="caution">
    <text evidence="5">The sequence shown here is derived from an EMBL/GenBank/DDBJ whole genome shotgun (WGS) entry which is preliminary data.</text>
</comment>
<evidence type="ECO:0000256" key="1">
    <source>
        <dbReference type="ARBA" id="ARBA00007274"/>
    </source>
</evidence>
<keyword evidence="6" id="KW-1185">Reference proteome</keyword>
<dbReference type="eggNOG" id="COG0110">
    <property type="taxonomic scope" value="Bacteria"/>
</dbReference>
<dbReference type="EMBL" id="ARZY01000045">
    <property type="protein sequence ID" value="EWH08497.1"/>
    <property type="molecule type" value="Genomic_DNA"/>
</dbReference>
<dbReference type="AlphaFoldDB" id="W7QHU4"/>
<dbReference type="OrthoDB" id="9815592at2"/>
<dbReference type="SUPFAM" id="SSF51161">
    <property type="entry name" value="Trimeric LpxA-like enzymes"/>
    <property type="match status" value="1"/>
</dbReference>
<proteinExistence type="inferred from homology"/>
<dbReference type="RefSeq" id="WP_035016178.1">
    <property type="nucleotide sequence ID" value="NZ_ARZY01000045.1"/>
</dbReference>
<dbReference type="Proteomes" id="UP000019276">
    <property type="component" value="Unassembled WGS sequence"/>
</dbReference>
<sequence>MKYELILWYQFLLKNIPGNFGCYLRARLLPSSIGKNTKIWDQVQIDFPSKLSVGRNTSINRGAVINAGGGVEIGNDVLIGPNVTIYSQNHLFKDKSLTINSQGYEYGPVTIEDDVWIASNVTILPGVKIAKGAVVGAGSVVTKSVPAYQVVVGNPAKKILERL</sequence>
<evidence type="ECO:0000313" key="6">
    <source>
        <dbReference type="Proteomes" id="UP000019276"/>
    </source>
</evidence>
<evidence type="ECO:0000256" key="4">
    <source>
        <dbReference type="ARBA" id="ARBA00023315"/>
    </source>
</evidence>
<keyword evidence="4" id="KW-0012">Acyltransferase</keyword>
<dbReference type="InterPro" id="IPR018357">
    <property type="entry name" value="Hexapep_transf_CS"/>
</dbReference>
<keyword evidence="2 5" id="KW-0808">Transferase</keyword>
<dbReference type="CDD" id="cd04647">
    <property type="entry name" value="LbH_MAT_like"/>
    <property type="match status" value="1"/>
</dbReference>
<gene>
    <name evidence="5" type="ORF">DS2_17205</name>
</gene>
<dbReference type="InterPro" id="IPR051159">
    <property type="entry name" value="Hexapeptide_acetyltransf"/>
</dbReference>
<dbReference type="GO" id="GO:0005829">
    <property type="term" value="C:cytosol"/>
    <property type="evidence" value="ECO:0007669"/>
    <property type="project" value="TreeGrafter"/>
</dbReference>
<evidence type="ECO:0000313" key="5">
    <source>
        <dbReference type="EMBL" id="EWH08497.1"/>
    </source>
</evidence>
<organism evidence="5 6">
    <name type="scientific">Catenovulum agarivorans DS-2</name>
    <dbReference type="NCBI Taxonomy" id="1328313"/>
    <lineage>
        <taxon>Bacteria</taxon>
        <taxon>Pseudomonadati</taxon>
        <taxon>Pseudomonadota</taxon>
        <taxon>Gammaproteobacteria</taxon>
        <taxon>Alteromonadales</taxon>
        <taxon>Alteromonadaceae</taxon>
        <taxon>Catenovulum</taxon>
    </lineage>
</organism>